<feature type="domain" description="ABC transmembrane type-1" evidence="9">
    <location>
        <begin position="74"/>
        <end position="282"/>
    </location>
</feature>
<dbReference type="GO" id="GO:0005886">
    <property type="term" value="C:plasma membrane"/>
    <property type="evidence" value="ECO:0007669"/>
    <property type="project" value="UniProtKB-SubCell"/>
</dbReference>
<evidence type="ECO:0000256" key="4">
    <source>
        <dbReference type="ARBA" id="ARBA00022475"/>
    </source>
</evidence>
<dbReference type="PANTHER" id="PTHR42929:SF1">
    <property type="entry name" value="INNER MEMBRANE ABC TRANSPORTER PERMEASE PROTEIN YDCU-RELATED"/>
    <property type="match status" value="1"/>
</dbReference>
<evidence type="ECO:0000256" key="6">
    <source>
        <dbReference type="ARBA" id="ARBA00022989"/>
    </source>
</evidence>
<dbReference type="AlphaFoldDB" id="A0A9X1QPZ2"/>
<evidence type="ECO:0000313" key="11">
    <source>
        <dbReference type="Proteomes" id="UP001139336"/>
    </source>
</evidence>
<gene>
    <name evidence="10" type="ORF">L1O03_09850</name>
</gene>
<proteinExistence type="inferred from homology"/>
<keyword evidence="4" id="KW-1003">Cell membrane</keyword>
<organism evidence="10 11">
    <name type="scientific">Corynebacterium uropygiale</name>
    <dbReference type="NCBI Taxonomy" id="1775911"/>
    <lineage>
        <taxon>Bacteria</taxon>
        <taxon>Bacillati</taxon>
        <taxon>Actinomycetota</taxon>
        <taxon>Actinomycetes</taxon>
        <taxon>Mycobacteriales</taxon>
        <taxon>Corynebacteriaceae</taxon>
        <taxon>Corynebacterium</taxon>
    </lineage>
</organism>
<evidence type="ECO:0000259" key="9">
    <source>
        <dbReference type="PROSITE" id="PS50928"/>
    </source>
</evidence>
<keyword evidence="11" id="KW-1185">Reference proteome</keyword>
<keyword evidence="6 8" id="KW-1133">Transmembrane helix</keyword>
<comment type="subcellular location">
    <subcellularLocation>
        <location evidence="1">Cell membrane</location>
        <topology evidence="1">Multi-pass membrane protein</topology>
    </subcellularLocation>
</comment>
<feature type="transmembrane region" description="Helical" evidence="8">
    <location>
        <begin position="233"/>
        <end position="255"/>
    </location>
</feature>
<dbReference type="Gene3D" id="1.10.3720.10">
    <property type="entry name" value="MetI-like"/>
    <property type="match status" value="1"/>
</dbReference>
<dbReference type="RefSeq" id="WP_236119606.1">
    <property type="nucleotide sequence ID" value="NZ_JAKGSI010000005.1"/>
</dbReference>
<dbReference type="CDD" id="cd06261">
    <property type="entry name" value="TM_PBP2"/>
    <property type="match status" value="1"/>
</dbReference>
<feature type="transmembrane region" description="Helical" evidence="8">
    <location>
        <begin position="123"/>
        <end position="145"/>
    </location>
</feature>
<dbReference type="EMBL" id="JAKGSI010000005">
    <property type="protein sequence ID" value="MCF4007467.1"/>
    <property type="molecule type" value="Genomic_DNA"/>
</dbReference>
<reference evidence="10" key="1">
    <citation type="submission" date="2022-01" db="EMBL/GenBank/DDBJ databases">
        <title>Corynebacterium sp. nov isolated from isolated from the feces of the greater white-fronted geese (Anser albifrons) at Poyang Lake, PR China.</title>
        <authorList>
            <person name="Liu Q."/>
        </authorList>
    </citation>
    <scope>NUCLEOTIDE SEQUENCE</scope>
    <source>
        <strain evidence="10">JCM 32435</strain>
    </source>
</reference>
<feature type="transmembrane region" description="Helical" evidence="8">
    <location>
        <begin position="205"/>
        <end position="227"/>
    </location>
</feature>
<dbReference type="PROSITE" id="PS50928">
    <property type="entry name" value="ABC_TM1"/>
    <property type="match status" value="1"/>
</dbReference>
<evidence type="ECO:0000256" key="1">
    <source>
        <dbReference type="ARBA" id="ARBA00004651"/>
    </source>
</evidence>
<feature type="transmembrane region" description="Helical" evidence="8">
    <location>
        <begin position="267"/>
        <end position="287"/>
    </location>
</feature>
<evidence type="ECO:0000256" key="5">
    <source>
        <dbReference type="ARBA" id="ARBA00022692"/>
    </source>
</evidence>
<evidence type="ECO:0000256" key="7">
    <source>
        <dbReference type="ARBA" id="ARBA00023136"/>
    </source>
</evidence>
<dbReference type="SUPFAM" id="SSF161098">
    <property type="entry name" value="MetI-like"/>
    <property type="match status" value="1"/>
</dbReference>
<evidence type="ECO:0000313" key="10">
    <source>
        <dbReference type="EMBL" id="MCF4007467.1"/>
    </source>
</evidence>
<evidence type="ECO:0000256" key="2">
    <source>
        <dbReference type="ARBA" id="ARBA00007069"/>
    </source>
</evidence>
<protein>
    <recommendedName>
        <fullName evidence="9">ABC transmembrane type-1 domain-containing protein</fullName>
    </recommendedName>
</protein>
<sequence length="297" mass="31891">MSTSTPQRAARGSRQRRRAAWSGALGALPFFLFMAAFLILPIVANTLRAFQDPRGRFTLETMAEALGPTYRSAFLQTMEISVATSLIGGVLGMVLAWALVATRRPRWLHGVTSSFAAMASQSGGITLAYAFIALLGTQGVLTGVIDVLAPGLMERFPITGTVGVSVVYLYFQVPLMAVLMMPAMRAVRPAWRDAAITLGATRAHYLRDIVIPILWHPLLGAMLLLFANAFAAYATAYALAGGTLNLVSIVIGFFISGNVLFNPGLAAALVTWMMLIIIAAVGVRVLLTRKSEQWLSS</sequence>
<feature type="transmembrane region" description="Helical" evidence="8">
    <location>
        <begin position="80"/>
        <end position="102"/>
    </location>
</feature>
<dbReference type="GO" id="GO:0055085">
    <property type="term" value="P:transmembrane transport"/>
    <property type="evidence" value="ECO:0007669"/>
    <property type="project" value="InterPro"/>
</dbReference>
<keyword evidence="3" id="KW-0813">Transport</keyword>
<dbReference type="PANTHER" id="PTHR42929">
    <property type="entry name" value="INNER MEMBRANE ABC TRANSPORTER PERMEASE PROTEIN YDCU-RELATED-RELATED"/>
    <property type="match status" value="1"/>
</dbReference>
<evidence type="ECO:0000256" key="3">
    <source>
        <dbReference type="ARBA" id="ARBA00022448"/>
    </source>
</evidence>
<dbReference type="InterPro" id="IPR000515">
    <property type="entry name" value="MetI-like"/>
</dbReference>
<accession>A0A9X1QPZ2</accession>
<feature type="transmembrane region" description="Helical" evidence="8">
    <location>
        <begin position="21"/>
        <end position="44"/>
    </location>
</feature>
<evidence type="ECO:0000256" key="8">
    <source>
        <dbReference type="SAM" id="Phobius"/>
    </source>
</evidence>
<dbReference type="InterPro" id="IPR035906">
    <property type="entry name" value="MetI-like_sf"/>
</dbReference>
<keyword evidence="7 8" id="KW-0472">Membrane</keyword>
<comment type="caution">
    <text evidence="10">The sequence shown here is derived from an EMBL/GenBank/DDBJ whole genome shotgun (WGS) entry which is preliminary data.</text>
</comment>
<dbReference type="Proteomes" id="UP001139336">
    <property type="component" value="Unassembled WGS sequence"/>
</dbReference>
<comment type="similarity">
    <text evidence="2">Belongs to the binding-protein-dependent transport system permease family. CysTW subfamily.</text>
</comment>
<feature type="transmembrane region" description="Helical" evidence="8">
    <location>
        <begin position="165"/>
        <end position="184"/>
    </location>
</feature>
<keyword evidence="5 8" id="KW-0812">Transmembrane</keyword>
<name>A0A9X1QPZ2_9CORY</name>